<evidence type="ECO:0000313" key="2">
    <source>
        <dbReference type="Proteomes" id="UP000584824"/>
    </source>
</evidence>
<dbReference type="RefSeq" id="WP_183795939.1">
    <property type="nucleotide sequence ID" value="NZ_JACIDU010000041.1"/>
</dbReference>
<name>A0A7W6K698_9HYPH</name>
<organism evidence="1 2">
    <name type="scientific">Allorhizobium borbori</name>
    <dbReference type="NCBI Taxonomy" id="485907"/>
    <lineage>
        <taxon>Bacteria</taxon>
        <taxon>Pseudomonadati</taxon>
        <taxon>Pseudomonadota</taxon>
        <taxon>Alphaproteobacteria</taxon>
        <taxon>Hyphomicrobiales</taxon>
        <taxon>Rhizobiaceae</taxon>
        <taxon>Rhizobium/Agrobacterium group</taxon>
        <taxon>Allorhizobium</taxon>
    </lineage>
</organism>
<dbReference type="Proteomes" id="UP000584824">
    <property type="component" value="Unassembled WGS sequence"/>
</dbReference>
<comment type="caution">
    <text evidence="1">The sequence shown here is derived from an EMBL/GenBank/DDBJ whole genome shotgun (WGS) entry which is preliminary data.</text>
</comment>
<accession>A0A7W6K698</accession>
<protein>
    <submittedName>
        <fullName evidence="1">Uncharacterized protein</fullName>
    </submittedName>
</protein>
<keyword evidence="2" id="KW-1185">Reference proteome</keyword>
<evidence type="ECO:0000313" key="1">
    <source>
        <dbReference type="EMBL" id="MBB4105975.1"/>
    </source>
</evidence>
<sequence length="256" mass="28762">MIGHSHLQALMAASRSETSAAKRDQSKKFSFVSIDPKSKWQSPLVQKDDASINSAMGHTLNQLGAFDQNSDRVLVAVLGGNIHNAIGLIQQQIPYDIIVPSRPDLRVEGNVRVLPIEQFLNHFRQHYFPYIRFFTLLAEMTDSKKLYWVEPPPPIESSDHISQNMDQWFKANYEAANLVPARAALRYKLWLLNRMVLEEAAQKGRWKLITAPSSGLDANGFLARKAWAGDATHGSAWYGEEVLKKIVAEIAEAPPE</sequence>
<gene>
    <name evidence="1" type="ORF">GGQ66_004563</name>
</gene>
<dbReference type="AlphaFoldDB" id="A0A7W6K698"/>
<proteinExistence type="predicted"/>
<dbReference type="EMBL" id="JACIDU010000041">
    <property type="protein sequence ID" value="MBB4105975.1"/>
    <property type="molecule type" value="Genomic_DNA"/>
</dbReference>
<reference evidence="1 2" key="1">
    <citation type="submission" date="2020-08" db="EMBL/GenBank/DDBJ databases">
        <title>Genomic Encyclopedia of Type Strains, Phase IV (KMG-IV): sequencing the most valuable type-strain genomes for metagenomic binning, comparative biology and taxonomic classification.</title>
        <authorList>
            <person name="Goeker M."/>
        </authorList>
    </citation>
    <scope>NUCLEOTIDE SEQUENCE [LARGE SCALE GENOMIC DNA]</scope>
    <source>
        <strain evidence="1 2">DSM 26385</strain>
    </source>
</reference>